<dbReference type="InterPro" id="IPR015803">
    <property type="entry name" value="Cys-tRNA-ligase"/>
</dbReference>
<evidence type="ECO:0000256" key="9">
    <source>
        <dbReference type="ARBA" id="ARBA00023146"/>
    </source>
</evidence>
<dbReference type="SUPFAM" id="SSF52374">
    <property type="entry name" value="Nucleotidylyl transferase"/>
    <property type="match status" value="1"/>
</dbReference>
<comment type="caution">
    <text evidence="13">The sequence shown here is derived from an EMBL/GenBank/DDBJ whole genome shotgun (WGS) entry which is preliminary data.</text>
</comment>
<evidence type="ECO:0000256" key="5">
    <source>
        <dbReference type="ARBA" id="ARBA00022741"/>
    </source>
</evidence>
<evidence type="ECO:0000256" key="10">
    <source>
        <dbReference type="HAMAP-Rule" id="MF_00041"/>
    </source>
</evidence>
<dbReference type="Pfam" id="PF23493">
    <property type="entry name" value="CysS_C"/>
    <property type="match status" value="1"/>
</dbReference>
<dbReference type="SUPFAM" id="SSF47323">
    <property type="entry name" value="Anticodon-binding domain of a subclass of class I aminoacyl-tRNA synthetases"/>
    <property type="match status" value="1"/>
</dbReference>
<keyword evidence="7 10" id="KW-0067">ATP-binding</keyword>
<feature type="binding site" evidence="10">
    <location>
        <position position="211"/>
    </location>
    <ligand>
        <name>Zn(2+)</name>
        <dbReference type="ChEBI" id="CHEBI:29105"/>
    </ligand>
</feature>
<keyword evidence="8 10" id="KW-0648">Protein biosynthesis</keyword>
<dbReference type="InterPro" id="IPR024909">
    <property type="entry name" value="Cys-tRNA/MSH_ligase"/>
</dbReference>
<feature type="binding site" evidence="10">
    <location>
        <position position="236"/>
    </location>
    <ligand>
        <name>Zn(2+)</name>
        <dbReference type="ChEBI" id="CHEBI:29105"/>
    </ligand>
</feature>
<dbReference type="GO" id="GO:0004817">
    <property type="term" value="F:cysteine-tRNA ligase activity"/>
    <property type="evidence" value="ECO:0007669"/>
    <property type="project" value="UniProtKB-UniRule"/>
</dbReference>
<dbReference type="InterPro" id="IPR032678">
    <property type="entry name" value="tRNA-synt_1_cat_dom"/>
</dbReference>
<dbReference type="GO" id="GO:0008270">
    <property type="term" value="F:zinc ion binding"/>
    <property type="evidence" value="ECO:0007669"/>
    <property type="project" value="UniProtKB-UniRule"/>
</dbReference>
<keyword evidence="3 10" id="KW-0436">Ligase</keyword>
<feature type="domain" description="Cysteinyl-tRNA ligase anticodon binding" evidence="12">
    <location>
        <begin position="401"/>
        <end position="446"/>
    </location>
</feature>
<evidence type="ECO:0000313" key="14">
    <source>
        <dbReference type="Proteomes" id="UP000216991"/>
    </source>
</evidence>
<accession>A0A255YEZ0</accession>
<evidence type="ECO:0000256" key="7">
    <source>
        <dbReference type="ARBA" id="ARBA00022840"/>
    </source>
</evidence>
<dbReference type="RefSeq" id="WP_094473900.1">
    <property type="nucleotide sequence ID" value="NZ_NOXT01000112.1"/>
</dbReference>
<dbReference type="Proteomes" id="UP000216991">
    <property type="component" value="Unassembled WGS sequence"/>
</dbReference>
<keyword evidence="6 10" id="KW-0862">Zinc</keyword>
<protein>
    <recommendedName>
        <fullName evidence="10">Cysteine--tRNA ligase</fullName>
        <ecNumber evidence="10">6.1.1.16</ecNumber>
    </recommendedName>
    <alternativeName>
        <fullName evidence="10">Cysteinyl-tRNA synthetase</fullName>
        <shortName evidence="10">CysRS</shortName>
    </alternativeName>
</protein>
<dbReference type="InterPro" id="IPR009080">
    <property type="entry name" value="tRNAsynth_Ia_anticodon-bd"/>
</dbReference>
<evidence type="ECO:0000256" key="1">
    <source>
        <dbReference type="ARBA" id="ARBA00005594"/>
    </source>
</evidence>
<feature type="binding site" evidence="10">
    <location>
        <position position="240"/>
    </location>
    <ligand>
        <name>Zn(2+)</name>
        <dbReference type="ChEBI" id="CHEBI:29105"/>
    </ligand>
</feature>
<feature type="binding site" evidence="10">
    <location>
        <position position="29"/>
    </location>
    <ligand>
        <name>Zn(2+)</name>
        <dbReference type="ChEBI" id="CHEBI:29105"/>
    </ligand>
</feature>
<dbReference type="EMBL" id="NOXT01000112">
    <property type="protein sequence ID" value="OYQ27768.1"/>
    <property type="molecule type" value="Genomic_DNA"/>
</dbReference>
<dbReference type="Gene3D" id="3.40.50.620">
    <property type="entry name" value="HUPs"/>
    <property type="match status" value="1"/>
</dbReference>
<comment type="subcellular location">
    <subcellularLocation>
        <location evidence="10">Cytoplasm</location>
    </subcellularLocation>
</comment>
<dbReference type="InterPro" id="IPR014729">
    <property type="entry name" value="Rossmann-like_a/b/a_fold"/>
</dbReference>
<dbReference type="InterPro" id="IPR056411">
    <property type="entry name" value="CysS_C"/>
</dbReference>
<dbReference type="GO" id="GO:0005524">
    <property type="term" value="F:ATP binding"/>
    <property type="evidence" value="ECO:0007669"/>
    <property type="project" value="UniProtKB-UniRule"/>
</dbReference>
<evidence type="ECO:0000259" key="12">
    <source>
        <dbReference type="Pfam" id="PF23493"/>
    </source>
</evidence>
<dbReference type="HAMAP" id="MF_00041">
    <property type="entry name" value="Cys_tRNA_synth"/>
    <property type="match status" value="1"/>
</dbReference>
<dbReference type="PRINTS" id="PR00983">
    <property type="entry name" value="TRNASYNTHCYS"/>
</dbReference>
<name>A0A255YEZ0_9SPHN</name>
<evidence type="ECO:0000256" key="6">
    <source>
        <dbReference type="ARBA" id="ARBA00022833"/>
    </source>
</evidence>
<keyword evidence="10" id="KW-0963">Cytoplasm</keyword>
<dbReference type="GO" id="GO:0006423">
    <property type="term" value="P:cysteinyl-tRNA aminoacylation"/>
    <property type="evidence" value="ECO:0007669"/>
    <property type="project" value="UniProtKB-UniRule"/>
</dbReference>
<dbReference type="PANTHER" id="PTHR10890:SF3">
    <property type="entry name" value="CYSTEINE--TRNA LIGASE, CYTOPLASMIC"/>
    <property type="match status" value="1"/>
</dbReference>
<organism evidence="13 14">
    <name type="scientific">Sandarakinorhabdus cyanobacteriorum</name>
    <dbReference type="NCBI Taxonomy" id="1981098"/>
    <lineage>
        <taxon>Bacteria</taxon>
        <taxon>Pseudomonadati</taxon>
        <taxon>Pseudomonadota</taxon>
        <taxon>Alphaproteobacteria</taxon>
        <taxon>Sphingomonadales</taxon>
        <taxon>Sphingosinicellaceae</taxon>
        <taxon>Sandarakinorhabdus</taxon>
    </lineage>
</organism>
<comment type="catalytic activity">
    <reaction evidence="10">
        <text>tRNA(Cys) + L-cysteine + ATP = L-cysteinyl-tRNA(Cys) + AMP + diphosphate</text>
        <dbReference type="Rhea" id="RHEA:17773"/>
        <dbReference type="Rhea" id="RHEA-COMP:9661"/>
        <dbReference type="Rhea" id="RHEA-COMP:9679"/>
        <dbReference type="ChEBI" id="CHEBI:30616"/>
        <dbReference type="ChEBI" id="CHEBI:33019"/>
        <dbReference type="ChEBI" id="CHEBI:35235"/>
        <dbReference type="ChEBI" id="CHEBI:78442"/>
        <dbReference type="ChEBI" id="CHEBI:78517"/>
        <dbReference type="ChEBI" id="CHEBI:456215"/>
        <dbReference type="EC" id="6.1.1.16"/>
    </reaction>
</comment>
<feature type="short sequence motif" description="'HIGH' region" evidence="10">
    <location>
        <begin position="31"/>
        <end position="41"/>
    </location>
</feature>
<gene>
    <name evidence="10" type="primary">cysS</name>
    <name evidence="13" type="ORF">CHU93_09830</name>
</gene>
<evidence type="ECO:0000256" key="3">
    <source>
        <dbReference type="ARBA" id="ARBA00022598"/>
    </source>
</evidence>
<keyword evidence="9 10" id="KW-0030">Aminoacyl-tRNA synthetase</keyword>
<dbReference type="Gene3D" id="1.20.120.1910">
    <property type="entry name" value="Cysteine-tRNA ligase, C-terminal anti-codon recognition domain"/>
    <property type="match status" value="1"/>
</dbReference>
<evidence type="ECO:0000313" key="13">
    <source>
        <dbReference type="EMBL" id="OYQ27768.1"/>
    </source>
</evidence>
<keyword evidence="5 10" id="KW-0547">Nucleotide-binding</keyword>
<proteinExistence type="inferred from homology"/>
<evidence type="ECO:0000259" key="11">
    <source>
        <dbReference type="Pfam" id="PF01406"/>
    </source>
</evidence>
<feature type="short sequence motif" description="'KMSKS' region" evidence="10">
    <location>
        <begin position="270"/>
        <end position="274"/>
    </location>
</feature>
<reference evidence="13 14" key="1">
    <citation type="submission" date="2017-07" db="EMBL/GenBank/DDBJ databases">
        <title>Sandarakinorhabdus cyanobacteriorum sp. nov., a novel bacterium isolated from cyanobacterial aggregates in a eutrophic lake.</title>
        <authorList>
            <person name="Cai H."/>
        </authorList>
    </citation>
    <scope>NUCLEOTIDE SEQUENCE [LARGE SCALE GENOMIC DNA]</scope>
    <source>
        <strain evidence="13 14">TH057</strain>
    </source>
</reference>
<sequence length="448" mass="48820">MTIRLYNTATRTKDVLQPINPDRVTMYVCGPTVYGRAHIGNFRPAVVFDVLQRLLRHVYGPDKLVYARNITDIDDKIMDQARAEGVGIEVITQRYEALYLEDAAALGVERPDLHPHATTSIPAMVDMIALLIAKGHAYAAEGHVLFDVASHGGYGSLSRRPLDEMIAGARVEVAPYKKNPADFVLWKPSSRDQAGWPSPWGRGRPGWHIECSAMIAESLGQTIDIHGGGIDLTFPHHENECAQSACAHDGAPLANIWMHNGFLNFGGGEKMSKSLGNVQTVGDLLAAGWTGDELRLGILSAQYRQPLQWDEALLTQMRGRLDKWLRKLGDVPKGVRPPPPPALVEALSDDLNTPAALAAIAGIEQDREALLGALAFLGLPSLSPEKSRHAHDMRSADPDAARFDALVAERTAARKAKNWAESDRIRDALAAEGISLEDGPAGTTWRRA</sequence>
<feature type="domain" description="tRNA synthetases class I catalytic" evidence="11">
    <location>
        <begin position="17"/>
        <end position="317"/>
    </location>
</feature>
<dbReference type="EC" id="6.1.1.16" evidence="10"/>
<dbReference type="PANTHER" id="PTHR10890">
    <property type="entry name" value="CYSTEINYL-TRNA SYNTHETASE"/>
    <property type="match status" value="1"/>
</dbReference>
<dbReference type="OrthoDB" id="9815130at2"/>
<evidence type="ECO:0000256" key="4">
    <source>
        <dbReference type="ARBA" id="ARBA00022723"/>
    </source>
</evidence>
<keyword evidence="4 10" id="KW-0479">Metal-binding</keyword>
<comment type="cofactor">
    <cofactor evidence="10">
        <name>Zn(2+)</name>
        <dbReference type="ChEBI" id="CHEBI:29105"/>
    </cofactor>
    <text evidence="10">Binds 1 zinc ion per subunit.</text>
</comment>
<dbReference type="CDD" id="cd00672">
    <property type="entry name" value="CysRS_core"/>
    <property type="match status" value="1"/>
</dbReference>
<comment type="subunit">
    <text evidence="2 10">Monomer.</text>
</comment>
<dbReference type="Pfam" id="PF01406">
    <property type="entry name" value="tRNA-synt_1e"/>
    <property type="match status" value="1"/>
</dbReference>
<dbReference type="GO" id="GO:0005829">
    <property type="term" value="C:cytosol"/>
    <property type="evidence" value="ECO:0007669"/>
    <property type="project" value="TreeGrafter"/>
</dbReference>
<feature type="binding site" evidence="10">
    <location>
        <position position="273"/>
    </location>
    <ligand>
        <name>ATP</name>
        <dbReference type="ChEBI" id="CHEBI:30616"/>
    </ligand>
</feature>
<dbReference type="NCBIfam" id="TIGR00435">
    <property type="entry name" value="cysS"/>
    <property type="match status" value="1"/>
</dbReference>
<keyword evidence="14" id="KW-1185">Reference proteome</keyword>
<dbReference type="AlphaFoldDB" id="A0A255YEZ0"/>
<evidence type="ECO:0000256" key="2">
    <source>
        <dbReference type="ARBA" id="ARBA00011245"/>
    </source>
</evidence>
<evidence type="ECO:0000256" key="8">
    <source>
        <dbReference type="ARBA" id="ARBA00022917"/>
    </source>
</evidence>
<comment type="similarity">
    <text evidence="1 10">Belongs to the class-I aminoacyl-tRNA synthetase family.</text>
</comment>